<evidence type="ECO:0000256" key="7">
    <source>
        <dbReference type="ARBA" id="ARBA00023128"/>
    </source>
</evidence>
<comment type="caution">
    <text evidence="9">The sequence shown here is derived from an EMBL/GenBank/DDBJ whole genome shotgun (WGS) entry which is preliminary data.</text>
</comment>
<keyword evidence="5" id="KW-0999">Mitochondrion inner membrane</keyword>
<organism evidence="9 10">
    <name type="scientific">Chrysophaeum taylorii</name>
    <dbReference type="NCBI Taxonomy" id="2483200"/>
    <lineage>
        <taxon>Eukaryota</taxon>
        <taxon>Sar</taxon>
        <taxon>Stramenopiles</taxon>
        <taxon>Ochrophyta</taxon>
        <taxon>Pelagophyceae</taxon>
        <taxon>Pelagomonadales</taxon>
        <taxon>Pelagomonadaceae</taxon>
        <taxon>Chrysophaeum</taxon>
    </lineage>
</organism>
<dbReference type="GO" id="GO:0022904">
    <property type="term" value="P:respiratory electron transport chain"/>
    <property type="evidence" value="ECO:0007669"/>
    <property type="project" value="InterPro"/>
</dbReference>
<dbReference type="PANTHER" id="PTHR12653:SF0">
    <property type="entry name" value="NADH DEHYDROGENASE [UBIQUINONE] 1 ALPHA SUBCOMPLEX SUBUNIT 5"/>
    <property type="match status" value="1"/>
</dbReference>
<dbReference type="PANTHER" id="PTHR12653">
    <property type="entry name" value="NADH-UBIQUINONE OXIDOREDUCTASE 13 KD-B SUBUNIT"/>
    <property type="match status" value="1"/>
</dbReference>
<evidence type="ECO:0000256" key="4">
    <source>
        <dbReference type="ARBA" id="ARBA00022660"/>
    </source>
</evidence>
<evidence type="ECO:0000313" key="9">
    <source>
        <dbReference type="EMBL" id="KAJ8609459.1"/>
    </source>
</evidence>
<proteinExistence type="inferred from homology"/>
<dbReference type="Proteomes" id="UP001230188">
    <property type="component" value="Unassembled WGS sequence"/>
</dbReference>
<keyword evidence="4" id="KW-0679">Respiratory chain</keyword>
<keyword evidence="8" id="KW-0472">Membrane</keyword>
<evidence type="ECO:0000256" key="5">
    <source>
        <dbReference type="ARBA" id="ARBA00022792"/>
    </source>
</evidence>
<keyword evidence="10" id="KW-1185">Reference proteome</keyword>
<name>A0AAD7XPS1_9STRA</name>
<reference evidence="9" key="1">
    <citation type="submission" date="2023-01" db="EMBL/GenBank/DDBJ databases">
        <title>Metagenome sequencing of chrysophaentin producing Chrysophaeum taylorii.</title>
        <authorList>
            <person name="Davison J."/>
            <person name="Bewley C."/>
        </authorList>
    </citation>
    <scope>NUCLEOTIDE SEQUENCE</scope>
    <source>
        <strain evidence="9">NIES-1699</strain>
    </source>
</reference>
<evidence type="ECO:0000313" key="10">
    <source>
        <dbReference type="Proteomes" id="UP001230188"/>
    </source>
</evidence>
<gene>
    <name evidence="9" type="ORF">CTAYLR_005430</name>
</gene>
<evidence type="ECO:0000256" key="1">
    <source>
        <dbReference type="ARBA" id="ARBA00004443"/>
    </source>
</evidence>
<evidence type="ECO:0000256" key="6">
    <source>
        <dbReference type="ARBA" id="ARBA00022982"/>
    </source>
</evidence>
<evidence type="ECO:0000256" key="2">
    <source>
        <dbReference type="ARBA" id="ARBA00010261"/>
    </source>
</evidence>
<keyword evidence="7" id="KW-0496">Mitochondrion</keyword>
<sequence length="138" mass="15453">MSCWGGTSRRLVLALARRPVVTKTSTGIVGLPVDPHARTNLIALSEKILVELKGIPEDAFYRQSVESIVNYRLKTLQSIEDEEAIEEEIGMGQLEELIEQAEDELSCIADYKEAKMWEVMKELNPPEFKTGGTDDEAK</sequence>
<dbReference type="InterPro" id="IPR006806">
    <property type="entry name" value="NDUFA5"/>
</dbReference>
<keyword evidence="6" id="KW-0249">Electron transport</keyword>
<dbReference type="AlphaFoldDB" id="A0AAD7XPS1"/>
<protein>
    <submittedName>
        <fullName evidence="9">Uncharacterized protein</fullName>
    </submittedName>
</protein>
<dbReference type="EMBL" id="JAQMWT010000139">
    <property type="protein sequence ID" value="KAJ8609459.1"/>
    <property type="molecule type" value="Genomic_DNA"/>
</dbReference>
<keyword evidence="3" id="KW-0813">Transport</keyword>
<evidence type="ECO:0000256" key="3">
    <source>
        <dbReference type="ARBA" id="ARBA00022448"/>
    </source>
</evidence>
<accession>A0AAD7XPS1</accession>
<comment type="subcellular location">
    <subcellularLocation>
        <location evidence="1">Mitochondrion inner membrane</location>
        <topology evidence="1">Peripheral membrane protein</topology>
        <orientation evidence="1">Matrix side</orientation>
    </subcellularLocation>
</comment>
<evidence type="ECO:0000256" key="8">
    <source>
        <dbReference type="ARBA" id="ARBA00023136"/>
    </source>
</evidence>
<comment type="similarity">
    <text evidence="2">Belongs to the complex I NDUFA5 subunit family.</text>
</comment>
<dbReference type="GO" id="GO:0005743">
    <property type="term" value="C:mitochondrial inner membrane"/>
    <property type="evidence" value="ECO:0007669"/>
    <property type="project" value="UniProtKB-SubCell"/>
</dbReference>
<dbReference type="Pfam" id="PF04716">
    <property type="entry name" value="ETC_C1_NDUFA5"/>
    <property type="match status" value="1"/>
</dbReference>